<proteinExistence type="inferred from homology"/>
<dbReference type="Gene3D" id="1.25.40.10">
    <property type="entry name" value="Tetratricopeptide repeat domain"/>
    <property type="match status" value="1"/>
</dbReference>
<evidence type="ECO:0000313" key="7">
    <source>
        <dbReference type="Proteomes" id="UP001608902"/>
    </source>
</evidence>
<dbReference type="PANTHER" id="PTHR12875">
    <property type="entry name" value="GOLGI TO ER TRAFFIC PROTEIN 4 HOMOLOG"/>
    <property type="match status" value="1"/>
</dbReference>
<evidence type="ECO:0000256" key="4">
    <source>
        <dbReference type="ARBA" id="ARBA00022490"/>
    </source>
</evidence>
<sequence>MTAKVSRLEKKIALNFENKEYYEAHQGYRMLYNRLAAENKWSEQQDKLYTAVLQFIAVNEFLSAFDLAELFVSSLHKAKTPVSDEVLDRLEEIMRRLPAKLPNDSAAKEKCIDKRSTFLSLSIQWSMMVGQKKQERERGNPELHRRFATVFWQENNYYAARRHFMLSENSDAFAAFLIEFQQEEGLQGEFDLFIAQAVLQLFADRRYKFASSLLTKYCKDHPLIHGELPNKFPLLNFLHFLSKAIPTRKLVIFSKLVESYEVVIMRDPRFYGYLDKIGQNYFHLPPKEANGGGHGLLGTLLRGLICNNAANENDHEDDMSDEEDLKCALGEDGYVTASSSVDESNPPSPMPDAKRRKVPTNDDDMELD</sequence>
<keyword evidence="3" id="KW-0813">Transport</keyword>
<keyword evidence="4" id="KW-0963">Cytoplasm</keyword>
<evidence type="ECO:0000256" key="5">
    <source>
        <dbReference type="SAM" id="MobiDB-lite"/>
    </source>
</evidence>
<evidence type="ECO:0000256" key="3">
    <source>
        <dbReference type="ARBA" id="ARBA00022448"/>
    </source>
</evidence>
<dbReference type="PANTHER" id="PTHR12875:SF0">
    <property type="entry name" value="GOLGI TO ER TRAFFIC PROTEIN 4 HOMOLOG"/>
    <property type="match status" value="1"/>
</dbReference>
<dbReference type="InterPro" id="IPR011990">
    <property type="entry name" value="TPR-like_helical_dom_sf"/>
</dbReference>
<evidence type="ECO:0000256" key="1">
    <source>
        <dbReference type="ARBA" id="ARBA00004514"/>
    </source>
</evidence>
<keyword evidence="7" id="KW-1185">Reference proteome</keyword>
<protein>
    <submittedName>
        <fullName evidence="6">Uncharacterized protein</fullName>
    </submittedName>
</protein>
<dbReference type="InterPro" id="IPR007317">
    <property type="entry name" value="GET4"/>
</dbReference>
<evidence type="ECO:0000313" key="6">
    <source>
        <dbReference type="EMBL" id="MFH4977721.1"/>
    </source>
</evidence>
<accession>A0ABD6EDJ8</accession>
<feature type="region of interest" description="Disordered" evidence="5">
    <location>
        <begin position="336"/>
        <end position="368"/>
    </location>
</feature>
<comment type="subcellular location">
    <subcellularLocation>
        <location evidence="1">Cytoplasm</location>
        <location evidence="1">Cytosol</location>
    </subcellularLocation>
</comment>
<dbReference type="Proteomes" id="UP001608902">
    <property type="component" value="Unassembled WGS sequence"/>
</dbReference>
<name>A0ABD6EDJ8_9BILA</name>
<dbReference type="Pfam" id="PF04190">
    <property type="entry name" value="GET4"/>
    <property type="match status" value="1"/>
</dbReference>
<dbReference type="EMBL" id="JBGFUD010002551">
    <property type="protein sequence ID" value="MFH4977721.1"/>
    <property type="molecule type" value="Genomic_DNA"/>
</dbReference>
<dbReference type="AlphaFoldDB" id="A0ABD6EDJ8"/>
<organism evidence="6 7">
    <name type="scientific">Gnathostoma spinigerum</name>
    <dbReference type="NCBI Taxonomy" id="75299"/>
    <lineage>
        <taxon>Eukaryota</taxon>
        <taxon>Metazoa</taxon>
        <taxon>Ecdysozoa</taxon>
        <taxon>Nematoda</taxon>
        <taxon>Chromadorea</taxon>
        <taxon>Rhabditida</taxon>
        <taxon>Spirurina</taxon>
        <taxon>Gnathostomatomorpha</taxon>
        <taxon>Gnathostomatoidea</taxon>
        <taxon>Gnathostomatidae</taxon>
        <taxon>Gnathostoma</taxon>
    </lineage>
</organism>
<dbReference type="GO" id="GO:0005829">
    <property type="term" value="C:cytosol"/>
    <property type="evidence" value="ECO:0007669"/>
    <property type="project" value="UniProtKB-SubCell"/>
</dbReference>
<gene>
    <name evidence="6" type="ORF">AB6A40_004430</name>
</gene>
<comment type="similarity">
    <text evidence="2">Belongs to the GET4 family.</text>
</comment>
<feature type="compositionally biased region" description="Polar residues" evidence="5">
    <location>
        <begin position="336"/>
        <end position="345"/>
    </location>
</feature>
<comment type="caution">
    <text evidence="6">The sequence shown here is derived from an EMBL/GenBank/DDBJ whole genome shotgun (WGS) entry which is preliminary data.</text>
</comment>
<reference evidence="6 7" key="1">
    <citation type="submission" date="2024-08" db="EMBL/GenBank/DDBJ databases">
        <title>Gnathostoma spinigerum genome.</title>
        <authorList>
            <person name="Gonzalez-Bertolin B."/>
            <person name="Monzon S."/>
            <person name="Zaballos A."/>
            <person name="Jimenez P."/>
            <person name="Dekumyoy P."/>
            <person name="Varona S."/>
            <person name="Cuesta I."/>
            <person name="Sumanam S."/>
            <person name="Adisakwattana P."/>
            <person name="Gasser R.B."/>
            <person name="Hernandez-Gonzalez A."/>
            <person name="Young N.D."/>
            <person name="Perteguer M.J."/>
        </authorList>
    </citation>
    <scope>NUCLEOTIDE SEQUENCE [LARGE SCALE GENOMIC DNA]</scope>
    <source>
        <strain evidence="6">AL3</strain>
        <tissue evidence="6">Liver</tissue>
    </source>
</reference>
<evidence type="ECO:0000256" key="2">
    <source>
        <dbReference type="ARBA" id="ARBA00005351"/>
    </source>
</evidence>
<dbReference type="FunFam" id="1.25.40.10:FF:000060">
    <property type="entry name" value="Golgi to ER traffic protein 4 homolog"/>
    <property type="match status" value="1"/>
</dbReference>